<evidence type="ECO:0000313" key="2">
    <source>
        <dbReference type="EMBL" id="GCE63923.1"/>
    </source>
</evidence>
<comment type="caution">
    <text evidence="2">The sequence shown here is derived from an EMBL/GenBank/DDBJ whole genome shotgun (WGS) entry which is preliminary data.</text>
</comment>
<proteinExistence type="predicted"/>
<feature type="compositionally biased region" description="Low complexity" evidence="1">
    <location>
        <begin position="59"/>
        <end position="74"/>
    </location>
</feature>
<dbReference type="AlphaFoldDB" id="A0A478FR07"/>
<evidence type="ECO:0000256" key="1">
    <source>
        <dbReference type="SAM" id="MobiDB-lite"/>
    </source>
</evidence>
<name>A0A478FR07_9MOLU</name>
<feature type="compositionally biased region" description="Polar residues" evidence="1">
    <location>
        <begin position="90"/>
        <end position="113"/>
    </location>
</feature>
<dbReference type="EMBL" id="BIMN01000006">
    <property type="protein sequence ID" value="GCE63923.1"/>
    <property type="molecule type" value="Genomic_DNA"/>
</dbReference>
<dbReference type="Proteomes" id="UP000324831">
    <property type="component" value="Unassembled WGS sequence"/>
</dbReference>
<protein>
    <submittedName>
        <fullName evidence="2">Uncharacterized protein</fullName>
    </submittedName>
</protein>
<accession>A0A478FR07</accession>
<sequence length="139" mass="15346">MGLLLSMLSFMFVLLRIYVSGIVFLNCKGCFKEKAVDSAENGTVALTVDESTKESSTLALISSSEESTSSGKTLEVSDETKSENGREDTAISSLESTVSLSEKTSEIQETSKPVSKELPKRRTKGRYYGNFVSFDFKWR</sequence>
<organism evidence="2 3">
    <name type="scientific">Candidatus Mycoplasma haematohominis</name>
    <dbReference type="NCBI Taxonomy" id="1494318"/>
    <lineage>
        <taxon>Bacteria</taxon>
        <taxon>Bacillati</taxon>
        <taxon>Mycoplasmatota</taxon>
        <taxon>Mollicutes</taxon>
        <taxon>Mycoplasmataceae</taxon>
        <taxon>Mycoplasma</taxon>
    </lineage>
</organism>
<dbReference type="RefSeq" id="WP_216083086.1">
    <property type="nucleotide sequence ID" value="NZ_CACTIB010000016.1"/>
</dbReference>
<reference evidence="2 3" key="1">
    <citation type="submission" date="2019-01" db="EMBL/GenBank/DDBJ databases">
        <title>Draft genome sequences of Candidatus Mycoplasma haemohominis SWG34-3 identified from a patient with pyrexia, anemia and liver dysfunction.</title>
        <authorList>
            <person name="Sekizuka T."/>
            <person name="Hattori N."/>
            <person name="Katano H."/>
            <person name="Takuma T."/>
            <person name="Ito T."/>
            <person name="Arai N."/>
            <person name="Yanai R."/>
            <person name="Ishii S."/>
            <person name="Miura Y."/>
            <person name="Tokunaga T."/>
            <person name="Watanabe H."/>
            <person name="Nomura N."/>
            <person name="Eguchi J."/>
            <person name="Arai T."/>
            <person name="Hasegawa H."/>
            <person name="Nakamaki T."/>
            <person name="Wakita T."/>
            <person name="Niki Y."/>
            <person name="Kuroda M."/>
        </authorList>
    </citation>
    <scope>NUCLEOTIDE SEQUENCE [LARGE SCALE GENOMIC DNA]</scope>
    <source>
        <strain evidence="2">SWG34-3</strain>
    </source>
</reference>
<feature type="compositionally biased region" description="Basic and acidic residues" evidence="1">
    <location>
        <begin position="78"/>
        <end position="89"/>
    </location>
</feature>
<gene>
    <name evidence="2" type="ORF">MHSWG343_09300</name>
</gene>
<feature type="region of interest" description="Disordered" evidence="1">
    <location>
        <begin position="59"/>
        <end position="118"/>
    </location>
</feature>
<evidence type="ECO:0000313" key="3">
    <source>
        <dbReference type="Proteomes" id="UP000324831"/>
    </source>
</evidence>